<dbReference type="GeneID" id="22910610"/>
<keyword evidence="2" id="KW-1185">Reference proteome</keyword>
<name>A0A023BCW9_GRENI</name>
<accession>A0A023BCW9</accession>
<reference evidence="1" key="1">
    <citation type="submission" date="2013-12" db="EMBL/GenBank/DDBJ databases">
        <authorList>
            <person name="Omoto C.K."/>
            <person name="Sibley D."/>
            <person name="Venepally P."/>
            <person name="Hadjithomas M."/>
            <person name="Karamycheva S."/>
            <person name="Brunk B."/>
            <person name="Roos D."/>
            <person name="Caler E."/>
            <person name="Lorenzi H."/>
        </authorList>
    </citation>
    <scope>NUCLEOTIDE SEQUENCE</scope>
</reference>
<evidence type="ECO:0000313" key="2">
    <source>
        <dbReference type="Proteomes" id="UP000019763"/>
    </source>
</evidence>
<dbReference type="AlphaFoldDB" id="A0A023BCW9"/>
<evidence type="ECO:0000313" key="1">
    <source>
        <dbReference type="EMBL" id="EZG86546.1"/>
    </source>
</evidence>
<protein>
    <submittedName>
        <fullName evidence="1">Uncharacterized protein</fullName>
    </submittedName>
</protein>
<dbReference type="EMBL" id="AFNH02000075">
    <property type="protein sequence ID" value="EZG86546.1"/>
    <property type="molecule type" value="Genomic_DNA"/>
</dbReference>
<proteinExistence type="predicted"/>
<comment type="caution">
    <text evidence="1">The sequence shown here is derived from an EMBL/GenBank/DDBJ whole genome shotgun (WGS) entry which is preliminary data.</text>
</comment>
<gene>
    <name evidence="1" type="ORF">GNI_009870</name>
</gene>
<feature type="non-terminal residue" evidence="1">
    <location>
        <position position="1"/>
    </location>
</feature>
<sequence length="81" mass="8982">STAGEGRRESRTEALFHAALQLQQVGHTQRPETEVAQLVQPLQQFAPMHASGIHKCENLAASVERLLQKRVAVFCATYQIV</sequence>
<dbReference type="RefSeq" id="XP_011128747.1">
    <property type="nucleotide sequence ID" value="XM_011130445.1"/>
</dbReference>
<feature type="non-terminal residue" evidence="1">
    <location>
        <position position="81"/>
    </location>
</feature>
<organism evidence="1 2">
    <name type="scientific">Gregarina niphandrodes</name>
    <name type="common">Septate eugregarine</name>
    <dbReference type="NCBI Taxonomy" id="110365"/>
    <lineage>
        <taxon>Eukaryota</taxon>
        <taxon>Sar</taxon>
        <taxon>Alveolata</taxon>
        <taxon>Apicomplexa</taxon>
        <taxon>Conoidasida</taxon>
        <taxon>Gregarinasina</taxon>
        <taxon>Eugregarinorida</taxon>
        <taxon>Gregarinidae</taxon>
        <taxon>Gregarina</taxon>
    </lineage>
</organism>
<dbReference type="VEuPathDB" id="CryptoDB:GNI_009870"/>
<dbReference type="Proteomes" id="UP000019763">
    <property type="component" value="Unassembled WGS sequence"/>
</dbReference>